<comment type="subcellular location">
    <subcellularLocation>
        <location evidence="1">Cell membrane</location>
        <topology evidence="1">Multi-pass membrane protein</topology>
    </subcellularLocation>
</comment>
<dbReference type="Pfam" id="PF01478">
    <property type="entry name" value="Peptidase_A24"/>
    <property type="match status" value="1"/>
</dbReference>
<proteinExistence type="predicted"/>
<organism evidence="8 9">
    <name type="scientific">Neorhizobium huautlense</name>
    <dbReference type="NCBI Taxonomy" id="67774"/>
    <lineage>
        <taxon>Bacteria</taxon>
        <taxon>Pseudomonadati</taxon>
        <taxon>Pseudomonadota</taxon>
        <taxon>Alphaproteobacteria</taxon>
        <taxon>Hyphomicrobiales</taxon>
        <taxon>Rhizobiaceae</taxon>
        <taxon>Rhizobium/Agrobacterium group</taxon>
        <taxon>Neorhizobium</taxon>
    </lineage>
</organism>
<accession>A0ABT9PVS1</accession>
<dbReference type="RefSeq" id="WP_306836543.1">
    <property type="nucleotide sequence ID" value="NZ_JAUSRF010000010.1"/>
</dbReference>
<evidence type="ECO:0000256" key="3">
    <source>
        <dbReference type="ARBA" id="ARBA00022692"/>
    </source>
</evidence>
<dbReference type="Gene3D" id="1.20.120.1220">
    <property type="match status" value="1"/>
</dbReference>
<feature type="transmembrane region" description="Helical" evidence="6">
    <location>
        <begin position="61"/>
        <end position="81"/>
    </location>
</feature>
<evidence type="ECO:0000256" key="2">
    <source>
        <dbReference type="ARBA" id="ARBA00022475"/>
    </source>
</evidence>
<feature type="transmembrane region" description="Helical" evidence="6">
    <location>
        <begin position="31"/>
        <end position="54"/>
    </location>
</feature>
<keyword evidence="8" id="KW-0378">Hydrolase</keyword>
<dbReference type="GO" id="GO:0004190">
    <property type="term" value="F:aspartic-type endopeptidase activity"/>
    <property type="evidence" value="ECO:0007669"/>
    <property type="project" value="UniProtKB-EC"/>
</dbReference>
<keyword evidence="4 6" id="KW-1133">Transmembrane helix</keyword>
<dbReference type="PANTHER" id="PTHR36506:SF1">
    <property type="entry name" value="PREFLAGELLIN PEPTIDASE"/>
    <property type="match status" value="1"/>
</dbReference>
<reference evidence="8 9" key="1">
    <citation type="submission" date="2023-07" db="EMBL/GenBank/DDBJ databases">
        <title>Sorghum-associated microbial communities from plants grown in Nebraska, USA.</title>
        <authorList>
            <person name="Schachtman D."/>
        </authorList>
    </citation>
    <scope>NUCLEOTIDE SEQUENCE [LARGE SCALE GENOMIC DNA]</scope>
    <source>
        <strain evidence="8 9">DS1307</strain>
    </source>
</reference>
<keyword evidence="2" id="KW-1003">Cell membrane</keyword>
<gene>
    <name evidence="8" type="ORF">J2T09_003315</name>
</gene>
<dbReference type="Proteomes" id="UP001241472">
    <property type="component" value="Unassembled WGS sequence"/>
</dbReference>
<name>A0ABT9PVS1_9HYPH</name>
<evidence type="ECO:0000256" key="6">
    <source>
        <dbReference type="SAM" id="Phobius"/>
    </source>
</evidence>
<dbReference type="InterPro" id="IPR052218">
    <property type="entry name" value="Preflagellin_Peptidase"/>
</dbReference>
<protein>
    <submittedName>
        <fullName evidence="8">Prepilin peptidase CpaA</fullName>
        <ecNumber evidence="8">3.4.23.43</ecNumber>
    </submittedName>
</protein>
<feature type="domain" description="Prepilin type IV endopeptidase peptidase" evidence="7">
    <location>
        <begin position="12"/>
        <end position="117"/>
    </location>
</feature>
<feature type="transmembrane region" description="Helical" evidence="6">
    <location>
        <begin position="101"/>
        <end position="122"/>
    </location>
</feature>
<sequence length="174" mass="17783">MASVVITYAVLLILPAGLALAAISDLTRMTIPNAIPAVVLLSFFALAPFVGLGWPDIGMSLVAGLAVFAVCFSLFAANVMGGGDAKLLTAAACWFGFNQSLLMFLVATAFLGGVLTIAILVIRAHSNTVLAMGVALPKSLTTANKIPYGIGIAVAGFMTYEHAPIVALAMRAAG</sequence>
<dbReference type="PANTHER" id="PTHR36506">
    <property type="entry name" value="PREFLAGELLIN PEPTIDASE"/>
    <property type="match status" value="1"/>
</dbReference>
<dbReference type="InterPro" id="IPR000045">
    <property type="entry name" value="Prepilin_IV_endopep_pep"/>
</dbReference>
<dbReference type="EMBL" id="JAUSRF010000010">
    <property type="protein sequence ID" value="MDP9838547.1"/>
    <property type="molecule type" value="Genomic_DNA"/>
</dbReference>
<keyword evidence="3 6" id="KW-0812">Transmembrane</keyword>
<dbReference type="EC" id="3.4.23.43" evidence="8"/>
<evidence type="ECO:0000256" key="1">
    <source>
        <dbReference type="ARBA" id="ARBA00004651"/>
    </source>
</evidence>
<evidence type="ECO:0000313" key="8">
    <source>
        <dbReference type="EMBL" id="MDP9838547.1"/>
    </source>
</evidence>
<evidence type="ECO:0000256" key="4">
    <source>
        <dbReference type="ARBA" id="ARBA00022989"/>
    </source>
</evidence>
<evidence type="ECO:0000313" key="9">
    <source>
        <dbReference type="Proteomes" id="UP001241472"/>
    </source>
</evidence>
<comment type="caution">
    <text evidence="8">The sequence shown here is derived from an EMBL/GenBank/DDBJ whole genome shotgun (WGS) entry which is preliminary data.</text>
</comment>
<keyword evidence="5 6" id="KW-0472">Membrane</keyword>
<evidence type="ECO:0000256" key="5">
    <source>
        <dbReference type="ARBA" id="ARBA00023136"/>
    </source>
</evidence>
<keyword evidence="9" id="KW-1185">Reference proteome</keyword>
<evidence type="ECO:0000259" key="7">
    <source>
        <dbReference type="Pfam" id="PF01478"/>
    </source>
</evidence>